<evidence type="ECO:0000256" key="10">
    <source>
        <dbReference type="RuleBase" id="RU000304"/>
    </source>
</evidence>
<dbReference type="Proteomes" id="UP000014500">
    <property type="component" value="Unassembled WGS sequence"/>
</dbReference>
<dbReference type="InterPro" id="IPR017441">
    <property type="entry name" value="Protein_kinase_ATP_BS"/>
</dbReference>
<keyword evidence="3" id="KW-0808">Transferase</keyword>
<dbReference type="GO" id="GO:0004674">
    <property type="term" value="F:protein serine/threonine kinase activity"/>
    <property type="evidence" value="ECO:0007669"/>
    <property type="project" value="UniProtKB-KW"/>
</dbReference>
<organism evidence="12 13">
    <name type="scientific">Strigamia maritima</name>
    <name type="common">European centipede</name>
    <name type="synonym">Geophilus maritimus</name>
    <dbReference type="NCBI Taxonomy" id="126957"/>
    <lineage>
        <taxon>Eukaryota</taxon>
        <taxon>Metazoa</taxon>
        <taxon>Ecdysozoa</taxon>
        <taxon>Arthropoda</taxon>
        <taxon>Myriapoda</taxon>
        <taxon>Chilopoda</taxon>
        <taxon>Pleurostigmophora</taxon>
        <taxon>Geophilomorpha</taxon>
        <taxon>Linotaeniidae</taxon>
        <taxon>Strigamia</taxon>
    </lineage>
</organism>
<feature type="binding site" evidence="9">
    <location>
        <position position="66"/>
    </location>
    <ligand>
        <name>ATP</name>
        <dbReference type="ChEBI" id="CHEBI:30616"/>
    </ligand>
</feature>
<evidence type="ECO:0000313" key="12">
    <source>
        <dbReference type="EnsemblMetazoa" id="SMAR012276-PA"/>
    </source>
</evidence>
<dbReference type="PROSITE" id="PS50011">
    <property type="entry name" value="PROTEIN_KINASE_DOM"/>
    <property type="match status" value="1"/>
</dbReference>
<comment type="similarity">
    <text evidence="10">Belongs to the protein kinase superfamily.</text>
</comment>
<keyword evidence="4 9" id="KW-0547">Nucleotide-binding</keyword>
<dbReference type="EnsemblMetazoa" id="SMAR012276-RA">
    <property type="protein sequence ID" value="SMAR012276-PA"/>
    <property type="gene ID" value="SMAR012276"/>
</dbReference>
<dbReference type="GO" id="GO:0005524">
    <property type="term" value="F:ATP binding"/>
    <property type="evidence" value="ECO:0007669"/>
    <property type="project" value="UniProtKB-UniRule"/>
</dbReference>
<dbReference type="FunFam" id="1.10.510.10:FF:000275">
    <property type="entry name" value="SRSF protein kinase 2 isoform X3"/>
    <property type="match status" value="1"/>
</dbReference>
<dbReference type="HOGENOM" id="CLU_000288_81_13_1"/>
<dbReference type="EC" id="2.7.11.1" evidence="1"/>
<name>T1JEM6_STRMM</name>
<dbReference type="Pfam" id="PF00069">
    <property type="entry name" value="Pkinase"/>
    <property type="match status" value="1"/>
</dbReference>
<dbReference type="InterPro" id="IPR051334">
    <property type="entry name" value="SRPK"/>
</dbReference>
<evidence type="ECO:0000256" key="2">
    <source>
        <dbReference type="ARBA" id="ARBA00022527"/>
    </source>
</evidence>
<keyword evidence="2 10" id="KW-0723">Serine/threonine-protein kinase</keyword>
<sequence length="347" mass="39161">MNSEELKNKAEKQENVHLYCKGGDHPVEIGDTFLNKYTVIRKLGWGTFSTVWLCRDETNQRFVAVKIVKSARRATAIAQREIKMLKHVSSCDTDGSHRGKIALLLDNFEISGVNGTHICMVFEVLGDNLLTLIVNSEYKGISLTNVKIIIKHVLEALDYLHTTCRIIHTDIKPENVCVTENPELSATLADLGNACWVSEHFSENIQTCEYRSPEVIAGAEYRANADIWSTACMAFELATGDYLFQPRSGERYSREANHLAIMTAVLGDMPNEIAVSGKSSKKFFTAKGKLRYKLKPRGGLFQVLTKSYKWDVNEARQFADFLGPMLVFDPNNRASAEDCLRHQWFQL</sequence>
<dbReference type="OMA" id="LKPDDMP"/>
<evidence type="ECO:0000256" key="5">
    <source>
        <dbReference type="ARBA" id="ARBA00022777"/>
    </source>
</evidence>
<evidence type="ECO:0000259" key="11">
    <source>
        <dbReference type="PROSITE" id="PS50011"/>
    </source>
</evidence>
<dbReference type="PROSITE" id="PS00107">
    <property type="entry name" value="PROTEIN_KINASE_ATP"/>
    <property type="match status" value="1"/>
</dbReference>
<evidence type="ECO:0000256" key="8">
    <source>
        <dbReference type="ARBA" id="ARBA00048679"/>
    </source>
</evidence>
<comment type="catalytic activity">
    <reaction evidence="7">
        <text>L-threonyl-[protein] + ATP = O-phospho-L-threonyl-[protein] + ADP + H(+)</text>
        <dbReference type="Rhea" id="RHEA:46608"/>
        <dbReference type="Rhea" id="RHEA-COMP:11060"/>
        <dbReference type="Rhea" id="RHEA-COMP:11605"/>
        <dbReference type="ChEBI" id="CHEBI:15378"/>
        <dbReference type="ChEBI" id="CHEBI:30013"/>
        <dbReference type="ChEBI" id="CHEBI:30616"/>
        <dbReference type="ChEBI" id="CHEBI:61977"/>
        <dbReference type="ChEBI" id="CHEBI:456216"/>
        <dbReference type="EC" id="2.7.11.1"/>
    </reaction>
</comment>
<dbReference type="SMART" id="SM00220">
    <property type="entry name" value="S_TKc"/>
    <property type="match status" value="1"/>
</dbReference>
<dbReference type="STRING" id="126957.T1JEM6"/>
<keyword evidence="6 9" id="KW-0067">ATP-binding</keyword>
<dbReference type="PANTHER" id="PTHR47634">
    <property type="entry name" value="PROTEIN KINASE DOMAIN-CONTAINING PROTEIN-RELATED"/>
    <property type="match status" value="1"/>
</dbReference>
<dbReference type="PhylomeDB" id="T1JEM6"/>
<accession>T1JEM6</accession>
<evidence type="ECO:0000256" key="3">
    <source>
        <dbReference type="ARBA" id="ARBA00022679"/>
    </source>
</evidence>
<dbReference type="Gene3D" id="3.30.200.20">
    <property type="entry name" value="Phosphorylase Kinase, domain 1"/>
    <property type="match status" value="1"/>
</dbReference>
<dbReference type="InterPro" id="IPR011009">
    <property type="entry name" value="Kinase-like_dom_sf"/>
</dbReference>
<reference evidence="12" key="2">
    <citation type="submission" date="2015-02" db="UniProtKB">
        <authorList>
            <consortium name="EnsemblMetazoa"/>
        </authorList>
    </citation>
    <scope>IDENTIFICATION</scope>
</reference>
<protein>
    <recommendedName>
        <fullName evidence="1">non-specific serine/threonine protein kinase</fullName>
        <ecNumber evidence="1">2.7.11.1</ecNumber>
    </recommendedName>
</protein>
<dbReference type="FunFam" id="3.30.200.20:FF:000770">
    <property type="entry name" value="SRSF protein kinase 2"/>
    <property type="match status" value="1"/>
</dbReference>
<feature type="domain" description="Protein kinase" evidence="11">
    <location>
        <begin position="37"/>
        <end position="345"/>
    </location>
</feature>
<evidence type="ECO:0000256" key="7">
    <source>
        <dbReference type="ARBA" id="ARBA00047899"/>
    </source>
</evidence>
<proteinExistence type="inferred from homology"/>
<dbReference type="GO" id="GO:0000245">
    <property type="term" value="P:spliceosomal complex assembly"/>
    <property type="evidence" value="ECO:0007669"/>
    <property type="project" value="TreeGrafter"/>
</dbReference>
<evidence type="ECO:0000313" key="13">
    <source>
        <dbReference type="Proteomes" id="UP000014500"/>
    </source>
</evidence>
<dbReference type="GO" id="GO:0005737">
    <property type="term" value="C:cytoplasm"/>
    <property type="evidence" value="ECO:0007669"/>
    <property type="project" value="TreeGrafter"/>
</dbReference>
<dbReference type="AlphaFoldDB" id="T1JEM6"/>
<keyword evidence="5" id="KW-0418">Kinase</keyword>
<evidence type="ECO:0000256" key="9">
    <source>
        <dbReference type="PROSITE-ProRule" id="PRU10141"/>
    </source>
</evidence>
<reference evidence="13" key="1">
    <citation type="submission" date="2011-05" db="EMBL/GenBank/DDBJ databases">
        <authorList>
            <person name="Richards S.R."/>
            <person name="Qu J."/>
            <person name="Jiang H."/>
            <person name="Jhangiani S.N."/>
            <person name="Agravi P."/>
            <person name="Goodspeed R."/>
            <person name="Gross S."/>
            <person name="Mandapat C."/>
            <person name="Jackson L."/>
            <person name="Mathew T."/>
            <person name="Pu L."/>
            <person name="Thornton R."/>
            <person name="Saada N."/>
            <person name="Wilczek-Boney K.B."/>
            <person name="Lee S."/>
            <person name="Kovar C."/>
            <person name="Wu Y."/>
            <person name="Scherer S.E."/>
            <person name="Worley K.C."/>
            <person name="Muzny D.M."/>
            <person name="Gibbs R."/>
        </authorList>
    </citation>
    <scope>NUCLEOTIDE SEQUENCE</scope>
    <source>
        <strain evidence="13">Brora</strain>
    </source>
</reference>
<keyword evidence="13" id="KW-1185">Reference proteome</keyword>
<dbReference type="InterPro" id="IPR000719">
    <property type="entry name" value="Prot_kinase_dom"/>
</dbReference>
<evidence type="ECO:0000256" key="4">
    <source>
        <dbReference type="ARBA" id="ARBA00022741"/>
    </source>
</evidence>
<dbReference type="Gene3D" id="1.10.510.10">
    <property type="entry name" value="Transferase(Phosphotransferase) domain 1"/>
    <property type="match status" value="1"/>
</dbReference>
<dbReference type="eggNOG" id="KOG1290">
    <property type="taxonomic scope" value="Eukaryota"/>
</dbReference>
<dbReference type="PANTHER" id="PTHR47634:SF9">
    <property type="entry name" value="PROTEIN KINASE DOMAIN-CONTAINING PROTEIN-RELATED"/>
    <property type="match status" value="1"/>
</dbReference>
<evidence type="ECO:0000256" key="6">
    <source>
        <dbReference type="ARBA" id="ARBA00022840"/>
    </source>
</evidence>
<dbReference type="CDD" id="cd14136">
    <property type="entry name" value="STKc_SRPK"/>
    <property type="match status" value="1"/>
</dbReference>
<evidence type="ECO:0000256" key="1">
    <source>
        <dbReference type="ARBA" id="ARBA00012513"/>
    </source>
</evidence>
<dbReference type="GO" id="GO:0005634">
    <property type="term" value="C:nucleus"/>
    <property type="evidence" value="ECO:0007669"/>
    <property type="project" value="TreeGrafter"/>
</dbReference>
<comment type="catalytic activity">
    <reaction evidence="8">
        <text>L-seryl-[protein] + ATP = O-phospho-L-seryl-[protein] + ADP + H(+)</text>
        <dbReference type="Rhea" id="RHEA:17989"/>
        <dbReference type="Rhea" id="RHEA-COMP:9863"/>
        <dbReference type="Rhea" id="RHEA-COMP:11604"/>
        <dbReference type="ChEBI" id="CHEBI:15378"/>
        <dbReference type="ChEBI" id="CHEBI:29999"/>
        <dbReference type="ChEBI" id="CHEBI:30616"/>
        <dbReference type="ChEBI" id="CHEBI:83421"/>
        <dbReference type="ChEBI" id="CHEBI:456216"/>
        <dbReference type="EC" id="2.7.11.1"/>
    </reaction>
</comment>
<dbReference type="SUPFAM" id="SSF56112">
    <property type="entry name" value="Protein kinase-like (PK-like)"/>
    <property type="match status" value="1"/>
</dbReference>
<dbReference type="InterPro" id="IPR008271">
    <property type="entry name" value="Ser/Thr_kinase_AS"/>
</dbReference>
<dbReference type="EMBL" id="JH432127">
    <property type="status" value="NOT_ANNOTATED_CDS"/>
    <property type="molecule type" value="Genomic_DNA"/>
</dbReference>
<dbReference type="PROSITE" id="PS00108">
    <property type="entry name" value="PROTEIN_KINASE_ST"/>
    <property type="match status" value="1"/>
</dbReference>
<dbReference type="GO" id="GO:0050684">
    <property type="term" value="P:regulation of mRNA processing"/>
    <property type="evidence" value="ECO:0007669"/>
    <property type="project" value="TreeGrafter"/>
</dbReference>